<protein>
    <submittedName>
        <fullName evidence="2">Putative NADH:flavin oxidoreductase NADH oxidase</fullName>
    </submittedName>
</protein>
<feature type="region of interest" description="Disordered" evidence="1">
    <location>
        <begin position="1"/>
        <end position="77"/>
    </location>
</feature>
<gene>
    <name evidence="2" type="ORF">SAMD00023353_3200250</name>
</gene>
<reference evidence="2" key="1">
    <citation type="submission" date="2016-03" db="EMBL/GenBank/DDBJ databases">
        <title>Draft genome sequence of Rosellinia necatrix.</title>
        <authorList>
            <person name="Kanematsu S."/>
        </authorList>
    </citation>
    <scope>NUCLEOTIDE SEQUENCE [LARGE SCALE GENOMIC DNA]</scope>
    <source>
        <strain evidence="2">W97</strain>
    </source>
</reference>
<evidence type="ECO:0000313" key="3">
    <source>
        <dbReference type="Proteomes" id="UP000054516"/>
    </source>
</evidence>
<accession>A0A1W2TIJ0</accession>
<name>A0A1W2TIJ0_ROSNE</name>
<dbReference type="OrthoDB" id="2118965at2759"/>
<dbReference type="STRING" id="77044.A0A1W2TIJ0"/>
<organism evidence="2">
    <name type="scientific">Rosellinia necatrix</name>
    <name type="common">White root-rot fungus</name>
    <dbReference type="NCBI Taxonomy" id="77044"/>
    <lineage>
        <taxon>Eukaryota</taxon>
        <taxon>Fungi</taxon>
        <taxon>Dikarya</taxon>
        <taxon>Ascomycota</taxon>
        <taxon>Pezizomycotina</taxon>
        <taxon>Sordariomycetes</taxon>
        <taxon>Xylariomycetidae</taxon>
        <taxon>Xylariales</taxon>
        <taxon>Xylariaceae</taxon>
        <taxon>Rosellinia</taxon>
    </lineage>
</organism>
<proteinExistence type="predicted"/>
<dbReference type="Proteomes" id="UP000054516">
    <property type="component" value="Unassembled WGS sequence"/>
</dbReference>
<dbReference type="EMBL" id="DF977477">
    <property type="protein sequence ID" value="GAP87986.1"/>
    <property type="molecule type" value="Genomic_DNA"/>
</dbReference>
<sequence length="197" mass="23383">MDAASTAFRKILHRGSKDEDKTSPGRDNETASIHKETAPAVEHETVHKRHEQREQKLLERERHQDHYKTTVQPLQEREVKPERHHYERDDVQHRHVDLDRNTDARAMLERKQAQFKNTRQEADTHHEMVQEPTLTSEHVHHHLHETVQPIIERETVMPSVTHKKIPIKETIQDPSLDEGVTYNAPISREEFDRRVRK</sequence>
<dbReference type="PANTHER" id="PTHR38703">
    <property type="entry name" value="CHROMOSOME 8, WHOLE GENOME SHOTGUN SEQUENCE"/>
    <property type="match status" value="1"/>
</dbReference>
<evidence type="ECO:0000256" key="1">
    <source>
        <dbReference type="SAM" id="MobiDB-lite"/>
    </source>
</evidence>
<dbReference type="PANTHER" id="PTHR38703:SF1">
    <property type="entry name" value="ALLERGEN"/>
    <property type="match status" value="1"/>
</dbReference>
<keyword evidence="3" id="KW-1185">Reference proteome</keyword>
<evidence type="ECO:0000313" key="2">
    <source>
        <dbReference type="EMBL" id="GAP87986.1"/>
    </source>
</evidence>
<feature type="compositionally biased region" description="Basic and acidic residues" evidence="1">
    <location>
        <begin position="15"/>
        <end position="68"/>
    </location>
</feature>
<dbReference type="AlphaFoldDB" id="A0A1W2TIJ0"/>
<dbReference type="OMA" id="VKSHEHE"/>